<sequence length="118" mass="13563">MTFGLRSTKLWSSKVCRNGKISQEHDLPLPQLWFSWLSLSKWWYNTNFHSRLTLTLFEALYGYSPSHFALQNPLSTTVAVVADRLTQQQRVVGLLRNNLAKVQNSCGWPKLKEPPSSL</sequence>
<protein>
    <submittedName>
        <fullName evidence="1">Uncharacterized protein</fullName>
    </submittedName>
</protein>
<gene>
    <name evidence="1" type="ORF">LTRI10_LOCUS4621</name>
</gene>
<keyword evidence="2" id="KW-1185">Reference proteome</keyword>
<proteinExistence type="predicted"/>
<name>A0AAV2CML3_9ROSI</name>
<dbReference type="Proteomes" id="UP001497516">
    <property type="component" value="Chromosome 1"/>
</dbReference>
<organism evidence="1 2">
    <name type="scientific">Linum trigynum</name>
    <dbReference type="NCBI Taxonomy" id="586398"/>
    <lineage>
        <taxon>Eukaryota</taxon>
        <taxon>Viridiplantae</taxon>
        <taxon>Streptophyta</taxon>
        <taxon>Embryophyta</taxon>
        <taxon>Tracheophyta</taxon>
        <taxon>Spermatophyta</taxon>
        <taxon>Magnoliopsida</taxon>
        <taxon>eudicotyledons</taxon>
        <taxon>Gunneridae</taxon>
        <taxon>Pentapetalae</taxon>
        <taxon>rosids</taxon>
        <taxon>fabids</taxon>
        <taxon>Malpighiales</taxon>
        <taxon>Linaceae</taxon>
        <taxon>Linum</taxon>
    </lineage>
</organism>
<accession>A0AAV2CML3</accession>
<evidence type="ECO:0000313" key="1">
    <source>
        <dbReference type="EMBL" id="CAL1356956.1"/>
    </source>
</evidence>
<reference evidence="1 2" key="1">
    <citation type="submission" date="2024-04" db="EMBL/GenBank/DDBJ databases">
        <authorList>
            <person name="Fracassetti M."/>
        </authorList>
    </citation>
    <scope>NUCLEOTIDE SEQUENCE [LARGE SCALE GENOMIC DNA]</scope>
</reference>
<evidence type="ECO:0000313" key="2">
    <source>
        <dbReference type="Proteomes" id="UP001497516"/>
    </source>
</evidence>
<dbReference type="AlphaFoldDB" id="A0AAV2CML3"/>
<dbReference type="EMBL" id="OZ034813">
    <property type="protein sequence ID" value="CAL1356956.1"/>
    <property type="molecule type" value="Genomic_DNA"/>
</dbReference>